<name>K0YN83_9ACTO</name>
<comment type="caution">
    <text evidence="4">The sequence shown here is derived from an EMBL/GenBank/DDBJ whole genome shotgun (WGS) entry which is preliminary data.</text>
</comment>
<protein>
    <recommendedName>
        <fullName evidence="3">Fibronectin type-III domain-containing protein</fullName>
    </recommendedName>
</protein>
<feature type="domain" description="Fibronectin type-III" evidence="3">
    <location>
        <begin position="314"/>
        <end position="410"/>
    </location>
</feature>
<keyword evidence="1" id="KW-0378">Hydrolase</keyword>
<proteinExistence type="predicted"/>
<keyword evidence="5" id="KW-1185">Reference proteome</keyword>
<dbReference type="InterPro" id="IPR013783">
    <property type="entry name" value="Ig-like_fold"/>
</dbReference>
<dbReference type="SMART" id="SM00060">
    <property type="entry name" value="FN3"/>
    <property type="match status" value="3"/>
</dbReference>
<accession>K0YN83</accession>
<organism evidence="4 5">
    <name type="scientific">Schaalia turicensis ACS-279-V-Col4</name>
    <dbReference type="NCBI Taxonomy" id="883077"/>
    <lineage>
        <taxon>Bacteria</taxon>
        <taxon>Bacillati</taxon>
        <taxon>Actinomycetota</taxon>
        <taxon>Actinomycetes</taxon>
        <taxon>Actinomycetales</taxon>
        <taxon>Actinomycetaceae</taxon>
        <taxon>Schaalia</taxon>
    </lineage>
</organism>
<keyword evidence="1" id="KW-0326">Glycosidase</keyword>
<gene>
    <name evidence="4" type="ORF">HMPREF9241_01707</name>
</gene>
<dbReference type="EMBL" id="AGWQ01000010">
    <property type="protein sequence ID" value="EJZ84931.1"/>
    <property type="molecule type" value="Genomic_DNA"/>
</dbReference>
<dbReference type="SUPFAM" id="SSF49265">
    <property type="entry name" value="Fibronectin type III"/>
    <property type="match status" value="3"/>
</dbReference>
<keyword evidence="2" id="KW-0624">Polysaccharide degradation</keyword>
<dbReference type="STRING" id="883077.HMPREF9241_01707"/>
<dbReference type="HOGENOM" id="CLU_382499_0_0_11"/>
<evidence type="ECO:0000313" key="4">
    <source>
        <dbReference type="EMBL" id="EJZ84931.1"/>
    </source>
</evidence>
<dbReference type="InterPro" id="IPR003961">
    <property type="entry name" value="FN3_dom"/>
</dbReference>
<dbReference type="Proteomes" id="UP000003994">
    <property type="component" value="Unassembled WGS sequence"/>
</dbReference>
<reference evidence="4 5" key="1">
    <citation type="submission" date="2012-07" db="EMBL/GenBank/DDBJ databases">
        <title>The Genome Sequence of Actinomyces turicensis ACS-279-V-COL4.</title>
        <authorList>
            <consortium name="The Broad Institute Genome Sequencing Platform"/>
            <person name="Earl A."/>
            <person name="Ward D."/>
            <person name="Feldgarden M."/>
            <person name="Gevers D."/>
            <person name="Saerens B."/>
            <person name="Vaneechoutte M."/>
            <person name="Walker B."/>
            <person name="Young S.K."/>
            <person name="Zeng Q."/>
            <person name="Gargeya S."/>
            <person name="Fitzgerald M."/>
            <person name="Haas B."/>
            <person name="Abouelleil A."/>
            <person name="Alvarado L."/>
            <person name="Arachchi H.M."/>
            <person name="Berlin A."/>
            <person name="Chapman S.B."/>
            <person name="Goldberg J."/>
            <person name="Griggs A."/>
            <person name="Gujja S."/>
            <person name="Hansen M."/>
            <person name="Howarth C."/>
            <person name="Imamovic A."/>
            <person name="Larimer J."/>
            <person name="McCowen C."/>
            <person name="Montmayeur A."/>
            <person name="Murphy C."/>
            <person name="Neiman D."/>
            <person name="Pearson M."/>
            <person name="Priest M."/>
            <person name="Roberts A."/>
            <person name="Saif S."/>
            <person name="Shea T."/>
            <person name="Sisk P."/>
            <person name="Sykes S."/>
            <person name="Wortman J."/>
            <person name="Nusbaum C."/>
            <person name="Birren B."/>
        </authorList>
    </citation>
    <scope>NUCLEOTIDE SEQUENCE [LARGE SCALE GENOMIC DNA]</scope>
    <source>
        <strain evidence="4 5">ACS-279-V-Col4</strain>
    </source>
</reference>
<feature type="domain" description="Fibronectin type-III" evidence="3">
    <location>
        <begin position="127"/>
        <end position="220"/>
    </location>
</feature>
<evidence type="ECO:0000259" key="3">
    <source>
        <dbReference type="PROSITE" id="PS50853"/>
    </source>
</evidence>
<evidence type="ECO:0000256" key="2">
    <source>
        <dbReference type="ARBA" id="ARBA00023326"/>
    </source>
</evidence>
<keyword evidence="2" id="KW-0119">Carbohydrate metabolism</keyword>
<dbReference type="GO" id="GO:0000272">
    <property type="term" value="P:polysaccharide catabolic process"/>
    <property type="evidence" value="ECO:0007669"/>
    <property type="project" value="UniProtKB-KW"/>
</dbReference>
<dbReference type="Gene3D" id="2.60.40.10">
    <property type="entry name" value="Immunoglobulins"/>
    <property type="match status" value="4"/>
</dbReference>
<dbReference type="InterPro" id="IPR036116">
    <property type="entry name" value="FN3_sf"/>
</dbReference>
<dbReference type="eggNOG" id="COG4733">
    <property type="taxonomic scope" value="Bacteria"/>
</dbReference>
<dbReference type="PROSITE" id="PS50853">
    <property type="entry name" value="FN3"/>
    <property type="match status" value="3"/>
</dbReference>
<dbReference type="PATRIC" id="fig|883077.3.peg.1721"/>
<evidence type="ECO:0000313" key="5">
    <source>
        <dbReference type="Proteomes" id="UP000003994"/>
    </source>
</evidence>
<dbReference type="GO" id="GO:0016798">
    <property type="term" value="F:hydrolase activity, acting on glycosyl bonds"/>
    <property type="evidence" value="ECO:0007669"/>
    <property type="project" value="UniProtKB-KW"/>
</dbReference>
<evidence type="ECO:0000256" key="1">
    <source>
        <dbReference type="ARBA" id="ARBA00023295"/>
    </source>
</evidence>
<dbReference type="RefSeq" id="WP_006681903.1">
    <property type="nucleotide sequence ID" value="NZ_JH815212.1"/>
</dbReference>
<sequence length="723" mass="77097">MAATTWSATSGYMAVGISLSWRGNPADGWVWVDATYTLWSDSYGFNYDSTLHRSGFISGDVPVHFYSPTNTSTYKTVKAETTWANLNYGESRVLSFSASLGPIFNGGNPSVTAYLTLPKRPYETPNTPTNVVASRANDSQANLSWAVQTTASKPVRAFAIERTSAASPDWVRVATLSSSARSWTDPTLKANDAFQYRVWASNGAVWSQAGESNWIYTTPTAPANVTAVKNASGSITVSWERSAPYDGTGFEVYDNGALVGSVSVVSGQTSYQWTHDSPSASHTHTYTVKHVASGVSSGFSAPSNTVQLLAAPNPPANLSPTGTFVPGNVKLSWKHSPVDSSAQTHAQLRYRVNSGEWTTLTIANGDQHKNVTFPAGKVEWQVRTWGAYLSGQESGASPWSAVSVLAIADKPGASITNPNASPVKVSRLTVGWTYYQAQSHAQAGATLTVSTRGGGVVHKAVINGAVRSYELPFALKNATEYTLSVVVRSGDGLYSNPASFSFTTDFPSPAVPTVQTAWDNETGSTALRITNPTAEGKPEVVSNSVERSIDNGATWEMVAGEVPAGGSITDPECLSNGTTLYRVTATTALPSSSSTTVSVISDSQAMWLAGGPGFQTVVALEWDPKYSTSFGLVNRTLAYFAGRTHGVELSGRQRQRQISLSATLLDSSVDVRSRVEDLAYLPAPFLYRDPNGNRVYCSMKDVDLSRAPGGVWSVSASLEEVSK</sequence>
<feature type="domain" description="Fibronectin type-III" evidence="3">
    <location>
        <begin position="221"/>
        <end position="311"/>
    </location>
</feature>
<dbReference type="CDD" id="cd00063">
    <property type="entry name" value="FN3"/>
    <property type="match status" value="2"/>
</dbReference>
<dbReference type="AlphaFoldDB" id="K0YN83"/>